<organism evidence="1 2">
    <name type="scientific">Fusibacter ferrireducens</name>
    <dbReference type="NCBI Taxonomy" id="2785058"/>
    <lineage>
        <taxon>Bacteria</taxon>
        <taxon>Bacillati</taxon>
        <taxon>Bacillota</taxon>
        <taxon>Clostridia</taxon>
        <taxon>Eubacteriales</taxon>
        <taxon>Eubacteriales Family XII. Incertae Sedis</taxon>
        <taxon>Fusibacter</taxon>
    </lineage>
</organism>
<name>A0ABR9ZPW6_9FIRM</name>
<reference evidence="1 2" key="1">
    <citation type="submission" date="2020-11" db="EMBL/GenBank/DDBJ databases">
        <title>Fusibacter basophilias sp. nov.</title>
        <authorList>
            <person name="Qiu D."/>
        </authorList>
    </citation>
    <scope>NUCLEOTIDE SEQUENCE [LARGE SCALE GENOMIC DNA]</scope>
    <source>
        <strain evidence="1 2">Q10-2</strain>
    </source>
</reference>
<gene>
    <name evidence="1" type="ORF">ISU02_02800</name>
</gene>
<proteinExistence type="predicted"/>
<dbReference type="EMBL" id="JADKNH010000001">
    <property type="protein sequence ID" value="MBF4692026.1"/>
    <property type="molecule type" value="Genomic_DNA"/>
</dbReference>
<sequence>MIKNLNLDDQNFDLIVENARKAIRKYAPYWTDENAHDPGITMIELFAWLKEMLQYYMDQTTEPLEYQFLKLFGIQRDFGSPAEVIAKVMHISDVETLPHKTQFSKGRFTFETQKAYVLDPANICDILLDYEGHPKSIYNVIDNGLTVYPFGPDSVVGSSFYIQFDAPHVPDQIYELYFQVYEAYEVKRNPIRRVQLERGFSPLGTIHCTYKTEAGEWEPIEIIADETFGLIQSGLVTYKIPSSGTPSSEGFQIRAELVSADYDVPPRVIDVFNRIVKLKQTETEPTLYFDATGFPNQVIELPFEEIYYPSIDLEVYDAELDEWQKWRAVDALYEAGKEDMCYTYEPEIHSLRFGDQKNGRIPTKGLNVIRVNHLEKSLLDLGNIAVDELTSETSSVVLKSLTYAVGGRGIKTLEQMKSELYDQMNHTQVAVTEADYERILKNTPGLMIEKTKCLPLYRPGLQDYPNKLVDNEVSVLVVPYGLGAQNRLNKAYIQNLKNEIEKYRMITTEVHILNPVYYDIDVYLELKSTLDHELMAKRVIKTIRTYYQNDFGQDISKSQFYKLLTDIQGVEKINSIRLSCLQPLSKSKLGDLEIPPYGIGYLNHIEVVWLED</sequence>
<dbReference type="Proteomes" id="UP000614200">
    <property type="component" value="Unassembled WGS sequence"/>
</dbReference>
<keyword evidence="2" id="KW-1185">Reference proteome</keyword>
<evidence type="ECO:0000313" key="1">
    <source>
        <dbReference type="EMBL" id="MBF4692026.1"/>
    </source>
</evidence>
<evidence type="ECO:0000313" key="2">
    <source>
        <dbReference type="Proteomes" id="UP000614200"/>
    </source>
</evidence>
<protein>
    <submittedName>
        <fullName evidence="1">Baseplate J/gp47 family protein</fullName>
    </submittedName>
</protein>
<comment type="caution">
    <text evidence="1">The sequence shown here is derived from an EMBL/GenBank/DDBJ whole genome shotgun (WGS) entry which is preliminary data.</text>
</comment>
<dbReference type="RefSeq" id="WP_194700251.1">
    <property type="nucleotide sequence ID" value="NZ_JADKNH010000001.1"/>
</dbReference>
<accession>A0ABR9ZPW6</accession>